<evidence type="ECO:0000313" key="10">
    <source>
        <dbReference type="EMBL" id="PRR83892.1"/>
    </source>
</evidence>
<dbReference type="RefSeq" id="WP_242980530.1">
    <property type="nucleotide sequence ID" value="NZ_PVXQ01000004.1"/>
</dbReference>
<dbReference type="Proteomes" id="UP000239471">
    <property type="component" value="Unassembled WGS sequence"/>
</dbReference>
<feature type="transmembrane region" description="Helical" evidence="9">
    <location>
        <begin position="310"/>
        <end position="330"/>
    </location>
</feature>
<comment type="caution">
    <text evidence="9">Lacks conserved residue(s) required for the propagation of feature annotation.</text>
</comment>
<gene>
    <name evidence="10" type="primary">alsT_1</name>
    <name evidence="10" type="ORF">CLVI_05460</name>
</gene>
<dbReference type="EMBL" id="PVXQ01000004">
    <property type="protein sequence ID" value="PRR83892.1"/>
    <property type="molecule type" value="Genomic_DNA"/>
</dbReference>
<evidence type="ECO:0000313" key="11">
    <source>
        <dbReference type="Proteomes" id="UP000239471"/>
    </source>
</evidence>
<feature type="transmembrane region" description="Helical" evidence="9">
    <location>
        <begin position="180"/>
        <end position="202"/>
    </location>
</feature>
<keyword evidence="8 9" id="KW-0472">Membrane</keyword>
<dbReference type="GO" id="GO:0005283">
    <property type="term" value="F:amino acid:sodium symporter activity"/>
    <property type="evidence" value="ECO:0007669"/>
    <property type="project" value="InterPro"/>
</dbReference>
<comment type="subcellular location">
    <subcellularLocation>
        <location evidence="1 9">Cell membrane</location>
        <topology evidence="1 9">Multi-pass membrane protein</topology>
    </subcellularLocation>
</comment>
<keyword evidence="3 9" id="KW-0813">Transport</keyword>
<dbReference type="PRINTS" id="PR00175">
    <property type="entry name" value="NAALASMPORT"/>
</dbReference>
<dbReference type="NCBIfam" id="TIGR00835">
    <property type="entry name" value="agcS"/>
    <property type="match status" value="1"/>
</dbReference>
<comment type="caution">
    <text evidence="10">The sequence shown here is derived from an EMBL/GenBank/DDBJ whole genome shotgun (WGS) entry which is preliminary data.</text>
</comment>
<dbReference type="PANTHER" id="PTHR30330">
    <property type="entry name" value="AGSS FAMILY TRANSPORTER, SODIUM-ALANINE"/>
    <property type="match status" value="1"/>
</dbReference>
<evidence type="ECO:0000256" key="8">
    <source>
        <dbReference type="ARBA" id="ARBA00023136"/>
    </source>
</evidence>
<feature type="transmembrane region" description="Helical" evidence="9">
    <location>
        <begin position="356"/>
        <end position="376"/>
    </location>
</feature>
<proteinExistence type="inferred from homology"/>
<protein>
    <submittedName>
        <fullName evidence="10">Amino-acid carrier protein AlsT</fullName>
    </submittedName>
</protein>
<keyword evidence="11" id="KW-1185">Reference proteome</keyword>
<evidence type="ECO:0000256" key="7">
    <source>
        <dbReference type="ARBA" id="ARBA00022989"/>
    </source>
</evidence>
<name>A0A2T0BJC5_9CLOT</name>
<keyword evidence="5 9" id="KW-0812">Transmembrane</keyword>
<evidence type="ECO:0000256" key="4">
    <source>
        <dbReference type="ARBA" id="ARBA00022475"/>
    </source>
</evidence>
<dbReference type="Gene3D" id="1.20.1740.10">
    <property type="entry name" value="Amino acid/polyamine transporter I"/>
    <property type="match status" value="1"/>
</dbReference>
<evidence type="ECO:0000256" key="5">
    <source>
        <dbReference type="ARBA" id="ARBA00022692"/>
    </source>
</evidence>
<evidence type="ECO:0000256" key="6">
    <source>
        <dbReference type="ARBA" id="ARBA00022847"/>
    </source>
</evidence>
<dbReference type="FunFam" id="1.20.1740.10:FF:000004">
    <property type="entry name" value="Sodium:alanine symporter family protein"/>
    <property type="match status" value="1"/>
</dbReference>
<reference evidence="10 11" key="1">
    <citation type="submission" date="2018-03" db="EMBL/GenBank/DDBJ databases">
        <title>Genome sequence of Clostridium vincentii DSM 10228.</title>
        <authorList>
            <person name="Poehlein A."/>
            <person name="Daniel R."/>
        </authorList>
    </citation>
    <scope>NUCLEOTIDE SEQUENCE [LARGE SCALE GENOMIC DNA]</scope>
    <source>
        <strain evidence="10 11">DSM 10228</strain>
    </source>
</reference>
<sequence>MDLQGILQKISELIWGTPLLVLLVGTGVYLTIRLKLLQIFKLPLALKYVFGKDEESEDESTKGDVTSFAALCTALSATIGTGNIVGVATAITAGGPGALFWMWIAAFFGMATKYAEGVLAIKYREVDENGQMAGGPMYYIQNGLGLKWLAKIFAILGVGVAFFGIGTFGQVKSISDAASITFNVPVIVTSVIVTIVVALVILGGIKRISKVSEMVVPFMAVLYVLGAMLVLIFNYTAIPAAVSLILNSAFNPEATLGGVAGITVQMAIQKGVGRGVFSNEAGLGSAPIAAAAAKTNSPVRQGLISMSGTFFDTIIICTMTGLAIILTGSLDTGLEGAALTTAAFETGLPFAEIGKYVVNIGLIFFAFTTILGWNYYGERCMEYLAGVKAIMPYRIIFIVLVAVGPFMPLNLIFIIADIVNGLMALPNLIGIIGLRKVIVQETEAFFKDLKEQKKIEA</sequence>
<accession>A0A2T0BJC5</accession>
<keyword evidence="7 9" id="KW-1133">Transmembrane helix</keyword>
<organism evidence="10 11">
    <name type="scientific">Clostridium vincentii</name>
    <dbReference type="NCBI Taxonomy" id="52704"/>
    <lineage>
        <taxon>Bacteria</taxon>
        <taxon>Bacillati</taxon>
        <taxon>Bacillota</taxon>
        <taxon>Clostridia</taxon>
        <taxon>Eubacteriales</taxon>
        <taxon>Clostridiaceae</taxon>
        <taxon>Clostridium</taxon>
    </lineage>
</organism>
<dbReference type="InterPro" id="IPR001463">
    <property type="entry name" value="Na/Ala_symport"/>
</dbReference>
<evidence type="ECO:0000256" key="9">
    <source>
        <dbReference type="RuleBase" id="RU363064"/>
    </source>
</evidence>
<evidence type="ECO:0000256" key="1">
    <source>
        <dbReference type="ARBA" id="ARBA00004651"/>
    </source>
</evidence>
<evidence type="ECO:0000256" key="3">
    <source>
        <dbReference type="ARBA" id="ARBA00022448"/>
    </source>
</evidence>
<feature type="transmembrane region" description="Helical" evidence="9">
    <location>
        <begin position="396"/>
        <end position="416"/>
    </location>
</feature>
<feature type="transmembrane region" description="Helical" evidence="9">
    <location>
        <begin position="214"/>
        <end position="237"/>
    </location>
</feature>
<dbReference type="GO" id="GO:0005886">
    <property type="term" value="C:plasma membrane"/>
    <property type="evidence" value="ECO:0007669"/>
    <property type="project" value="UniProtKB-SubCell"/>
</dbReference>
<dbReference type="PANTHER" id="PTHR30330:SF3">
    <property type="entry name" value="TRANSCRIPTIONAL REGULATOR, LRP FAMILY"/>
    <property type="match status" value="1"/>
</dbReference>
<feature type="transmembrane region" description="Helical" evidence="9">
    <location>
        <begin position="13"/>
        <end position="32"/>
    </location>
</feature>
<dbReference type="PROSITE" id="PS00873">
    <property type="entry name" value="NA_ALANINE_SYMP"/>
    <property type="match status" value="1"/>
</dbReference>
<feature type="transmembrane region" description="Helical" evidence="9">
    <location>
        <begin position="148"/>
        <end position="168"/>
    </location>
</feature>
<dbReference type="Pfam" id="PF01235">
    <property type="entry name" value="Na_Ala_symp"/>
    <property type="match status" value="1"/>
</dbReference>
<evidence type="ECO:0000256" key="2">
    <source>
        <dbReference type="ARBA" id="ARBA00009261"/>
    </source>
</evidence>
<dbReference type="AlphaFoldDB" id="A0A2T0BJC5"/>
<comment type="similarity">
    <text evidence="2 9">Belongs to the alanine or glycine:cation symporter (AGCS) (TC 2.A.25) family.</text>
</comment>
<keyword evidence="6 9" id="KW-0769">Symport</keyword>
<keyword evidence="4 9" id="KW-1003">Cell membrane</keyword>